<evidence type="ECO:0000256" key="2">
    <source>
        <dbReference type="ARBA" id="ARBA00022692"/>
    </source>
</evidence>
<feature type="compositionally biased region" description="Low complexity" evidence="5">
    <location>
        <begin position="23"/>
        <end position="36"/>
    </location>
</feature>
<keyword evidence="4 6" id="KW-0472">Membrane</keyword>
<sequence length="428" mass="45001">MHLFNMMERWAAPDAQIERRQQTTKGGSAATTAGVSLPLTSEISSIISSAAQQTTTPDPTTAAPQPATTQQAQTTNTPAAQTTTQAKTTQAPSTTAQQTTQNKATPSTTVKQSTTVVQPTDTGAAVTTVITPTVTDAPTGASSYIPQVATTSAGSKGSGTTGGFDSLKSNQVATGIGVVAGVVGGFAFIVVGIYFWRRHQRRKQMERIGSMEELARPPSPGPLSRSFTGRGGPRQPIDDDDDFLTPMDTLPNSHPMDEYNKSGATVVTQETAFFDDKSAYAESTYQAESIYEHEHDQVSDLPPSLPPMFPVQPPAAVTAANGRYYSGDFSGMRPKTAQSTSGESATNIPAWSAMNKYTAFAPGAAVTTPFGGAVQSSSPVYQQPTSPVYQQSTSPVYQNPGPANNRMSTSRPGGGYRSYDSHDAGGYV</sequence>
<keyword evidence="2 6" id="KW-0812">Transmembrane</keyword>
<dbReference type="PANTHER" id="PTHR15549">
    <property type="entry name" value="PAIRED IMMUNOGLOBULIN-LIKE TYPE 2 RECEPTOR"/>
    <property type="match status" value="1"/>
</dbReference>
<feature type="region of interest" description="Disordered" evidence="5">
    <location>
        <begin position="373"/>
        <end position="428"/>
    </location>
</feature>
<evidence type="ECO:0000256" key="6">
    <source>
        <dbReference type="SAM" id="Phobius"/>
    </source>
</evidence>
<keyword evidence="8" id="KW-1185">Reference proteome</keyword>
<evidence type="ECO:0000313" key="7">
    <source>
        <dbReference type="EMBL" id="KAF2665708.1"/>
    </source>
</evidence>
<dbReference type="EMBL" id="MU004240">
    <property type="protein sequence ID" value="KAF2665708.1"/>
    <property type="molecule type" value="Genomic_DNA"/>
</dbReference>
<dbReference type="GO" id="GO:0071944">
    <property type="term" value="C:cell periphery"/>
    <property type="evidence" value="ECO:0007669"/>
    <property type="project" value="UniProtKB-ARBA"/>
</dbReference>
<dbReference type="AlphaFoldDB" id="A0A6A6U3K2"/>
<dbReference type="PANTHER" id="PTHR15549:SF30">
    <property type="entry name" value="MID2 DOMAIN-CONTAINING PROTEIN"/>
    <property type="match status" value="1"/>
</dbReference>
<feature type="region of interest" description="Disordered" evidence="5">
    <location>
        <begin position="49"/>
        <end position="120"/>
    </location>
</feature>
<gene>
    <name evidence="7" type="ORF">BT63DRAFT_73008</name>
</gene>
<keyword evidence="3 6" id="KW-1133">Transmembrane helix</keyword>
<accession>A0A6A6U3K2</accession>
<feature type="transmembrane region" description="Helical" evidence="6">
    <location>
        <begin position="175"/>
        <end position="196"/>
    </location>
</feature>
<evidence type="ECO:0000256" key="3">
    <source>
        <dbReference type="ARBA" id="ARBA00022989"/>
    </source>
</evidence>
<feature type="region of interest" description="Disordered" evidence="5">
    <location>
        <begin position="210"/>
        <end position="242"/>
    </location>
</feature>
<comment type="subcellular location">
    <subcellularLocation>
        <location evidence="1">Membrane</location>
        <topology evidence="1">Single-pass membrane protein</topology>
    </subcellularLocation>
</comment>
<evidence type="ECO:0000256" key="5">
    <source>
        <dbReference type="SAM" id="MobiDB-lite"/>
    </source>
</evidence>
<feature type="compositionally biased region" description="Polar residues" evidence="5">
    <location>
        <begin position="374"/>
        <end position="411"/>
    </location>
</feature>
<proteinExistence type="predicted"/>
<protein>
    <recommendedName>
        <fullName evidence="9">Mid2 domain-containing protein</fullName>
    </recommendedName>
</protein>
<name>A0A6A6U3K2_9PEZI</name>
<evidence type="ECO:0000313" key="8">
    <source>
        <dbReference type="Proteomes" id="UP000799302"/>
    </source>
</evidence>
<evidence type="ECO:0000256" key="4">
    <source>
        <dbReference type="ARBA" id="ARBA00023136"/>
    </source>
</evidence>
<feature type="compositionally biased region" description="Basic and acidic residues" evidence="5">
    <location>
        <begin position="419"/>
        <end position="428"/>
    </location>
</feature>
<evidence type="ECO:0000256" key="1">
    <source>
        <dbReference type="ARBA" id="ARBA00004167"/>
    </source>
</evidence>
<organism evidence="7 8">
    <name type="scientific">Microthyrium microscopicum</name>
    <dbReference type="NCBI Taxonomy" id="703497"/>
    <lineage>
        <taxon>Eukaryota</taxon>
        <taxon>Fungi</taxon>
        <taxon>Dikarya</taxon>
        <taxon>Ascomycota</taxon>
        <taxon>Pezizomycotina</taxon>
        <taxon>Dothideomycetes</taxon>
        <taxon>Dothideomycetes incertae sedis</taxon>
        <taxon>Microthyriales</taxon>
        <taxon>Microthyriaceae</taxon>
        <taxon>Microthyrium</taxon>
    </lineage>
</organism>
<evidence type="ECO:0008006" key="9">
    <source>
        <dbReference type="Google" id="ProtNLM"/>
    </source>
</evidence>
<dbReference type="GO" id="GO:0016020">
    <property type="term" value="C:membrane"/>
    <property type="evidence" value="ECO:0007669"/>
    <property type="project" value="UniProtKB-SubCell"/>
</dbReference>
<dbReference type="InterPro" id="IPR051694">
    <property type="entry name" value="Immunoregulatory_rcpt-like"/>
</dbReference>
<dbReference type="Proteomes" id="UP000799302">
    <property type="component" value="Unassembled WGS sequence"/>
</dbReference>
<feature type="region of interest" description="Disordered" evidence="5">
    <location>
        <begin position="17"/>
        <end position="36"/>
    </location>
</feature>
<reference evidence="7" key="1">
    <citation type="journal article" date="2020" name="Stud. Mycol.">
        <title>101 Dothideomycetes genomes: a test case for predicting lifestyles and emergence of pathogens.</title>
        <authorList>
            <person name="Haridas S."/>
            <person name="Albert R."/>
            <person name="Binder M."/>
            <person name="Bloem J."/>
            <person name="Labutti K."/>
            <person name="Salamov A."/>
            <person name="Andreopoulos B."/>
            <person name="Baker S."/>
            <person name="Barry K."/>
            <person name="Bills G."/>
            <person name="Bluhm B."/>
            <person name="Cannon C."/>
            <person name="Castanera R."/>
            <person name="Culley D."/>
            <person name="Daum C."/>
            <person name="Ezra D."/>
            <person name="Gonzalez J."/>
            <person name="Henrissat B."/>
            <person name="Kuo A."/>
            <person name="Liang C."/>
            <person name="Lipzen A."/>
            <person name="Lutzoni F."/>
            <person name="Magnuson J."/>
            <person name="Mondo S."/>
            <person name="Nolan M."/>
            <person name="Ohm R."/>
            <person name="Pangilinan J."/>
            <person name="Park H.-J."/>
            <person name="Ramirez L."/>
            <person name="Alfaro M."/>
            <person name="Sun H."/>
            <person name="Tritt A."/>
            <person name="Yoshinaga Y."/>
            <person name="Zwiers L.-H."/>
            <person name="Turgeon B."/>
            <person name="Goodwin S."/>
            <person name="Spatafora J."/>
            <person name="Crous P."/>
            <person name="Grigoriev I."/>
        </authorList>
    </citation>
    <scope>NUCLEOTIDE SEQUENCE</scope>
    <source>
        <strain evidence="7">CBS 115976</strain>
    </source>
</reference>